<evidence type="ECO:0000259" key="4">
    <source>
        <dbReference type="Pfam" id="PF09314"/>
    </source>
</evidence>
<accession>A0A4R2F286</accession>
<comment type="caution">
    <text evidence="5">The sequence shown here is derived from an EMBL/GenBank/DDBJ whole genome shotgun (WGS) entry which is preliminary data.</text>
</comment>
<dbReference type="RefSeq" id="WP_133040546.1">
    <property type="nucleotide sequence ID" value="NZ_SLWF01000046.1"/>
</dbReference>
<dbReference type="Pfam" id="PF09314">
    <property type="entry name" value="DUF1972"/>
    <property type="match status" value="1"/>
</dbReference>
<gene>
    <name evidence="5" type="ORF">EDC91_14610</name>
</gene>
<evidence type="ECO:0000259" key="3">
    <source>
        <dbReference type="Pfam" id="PF00534"/>
    </source>
</evidence>
<dbReference type="GO" id="GO:0016757">
    <property type="term" value="F:glycosyltransferase activity"/>
    <property type="evidence" value="ECO:0007669"/>
    <property type="project" value="InterPro"/>
</dbReference>
<feature type="domain" description="DUF1972" evidence="4">
    <location>
        <begin position="6"/>
        <end position="175"/>
    </location>
</feature>
<dbReference type="Pfam" id="PF00534">
    <property type="entry name" value="Glycos_transf_1"/>
    <property type="match status" value="1"/>
</dbReference>
<keyword evidence="1 5" id="KW-0808">Transferase</keyword>
<keyword evidence="6" id="KW-1185">Reference proteome</keyword>
<dbReference type="Proteomes" id="UP000294832">
    <property type="component" value="Unassembled WGS sequence"/>
</dbReference>
<name>A0A4R2F286_9GAMM</name>
<keyword evidence="2" id="KW-0472">Membrane</keyword>
<dbReference type="PANTHER" id="PTHR46401">
    <property type="entry name" value="GLYCOSYLTRANSFERASE WBBK-RELATED"/>
    <property type="match status" value="1"/>
</dbReference>
<evidence type="ECO:0000256" key="2">
    <source>
        <dbReference type="SAM" id="Phobius"/>
    </source>
</evidence>
<feature type="domain" description="Glycosyl transferase family 1" evidence="3">
    <location>
        <begin position="189"/>
        <end position="328"/>
    </location>
</feature>
<feature type="transmembrane region" description="Helical" evidence="2">
    <location>
        <begin position="89"/>
        <end position="108"/>
    </location>
</feature>
<dbReference type="Gene3D" id="3.40.50.2000">
    <property type="entry name" value="Glycogen Phosphorylase B"/>
    <property type="match status" value="2"/>
</dbReference>
<evidence type="ECO:0000313" key="5">
    <source>
        <dbReference type="EMBL" id="TCN77398.1"/>
    </source>
</evidence>
<protein>
    <submittedName>
        <fullName evidence="5">Glycosyltransferase involved in cell wall biosynthesis</fullName>
    </submittedName>
</protein>
<dbReference type="InterPro" id="IPR001296">
    <property type="entry name" value="Glyco_trans_1"/>
</dbReference>
<proteinExistence type="predicted"/>
<evidence type="ECO:0000313" key="6">
    <source>
        <dbReference type="Proteomes" id="UP000294832"/>
    </source>
</evidence>
<dbReference type="OrthoDB" id="9792269at2"/>
<dbReference type="EMBL" id="SLWF01000046">
    <property type="protein sequence ID" value="TCN77398.1"/>
    <property type="molecule type" value="Genomic_DNA"/>
</dbReference>
<dbReference type="SUPFAM" id="SSF53756">
    <property type="entry name" value="UDP-Glycosyltransferase/glycogen phosphorylase"/>
    <property type="match status" value="1"/>
</dbReference>
<keyword evidence="2" id="KW-1133">Transmembrane helix</keyword>
<dbReference type="GO" id="GO:0009103">
    <property type="term" value="P:lipopolysaccharide biosynthetic process"/>
    <property type="evidence" value="ECO:0007669"/>
    <property type="project" value="TreeGrafter"/>
</dbReference>
<organism evidence="5 6">
    <name type="scientific">Shewanella fodinae</name>
    <dbReference type="NCBI Taxonomy" id="552357"/>
    <lineage>
        <taxon>Bacteria</taxon>
        <taxon>Pseudomonadati</taxon>
        <taxon>Pseudomonadota</taxon>
        <taxon>Gammaproteobacteria</taxon>
        <taxon>Alteromonadales</taxon>
        <taxon>Shewanellaceae</taxon>
        <taxon>Shewanella</taxon>
    </lineage>
</organism>
<evidence type="ECO:0000256" key="1">
    <source>
        <dbReference type="ARBA" id="ARBA00022679"/>
    </source>
</evidence>
<sequence length="356" mass="40156">MKDIRVAVIGTVGLPACYGGFESLVENLVEGGSENIFYTVYASAKSYTTLLDEYKGAKIIYIPFAANGIQSIPYDVISLINSIFLKPDIVLILGVSGCIFLPIFRFLFRGKIITNIDGLEWKRQKWGNFAKTFLKLSERFAVKYSDIVIADNQAITDYVKDEYNVIAETIAYGGDHALGNKGSVKYKSCKPFFLSICRIEPENNVQMILEAFAIKSDINLKFVGNWNNSEYGRFLKTKYSSFPNIDIIDSIYDVSELYFLRSQCVGYIHGHSAGGTNPSLVEAMHFGKAVFAFDCSFNRYTTEDKCLYFLSSKELANAINNFSSDSDVGDAMLEIANRRYTWDVVRTQYEKEYCSE</sequence>
<dbReference type="AlphaFoldDB" id="A0A4R2F286"/>
<reference evidence="5 6" key="1">
    <citation type="submission" date="2019-03" db="EMBL/GenBank/DDBJ databases">
        <title>Freshwater and sediment microbial communities from various areas in North America, analyzing microbe dynamics in response to fracking.</title>
        <authorList>
            <person name="Lamendella R."/>
        </authorList>
    </citation>
    <scope>NUCLEOTIDE SEQUENCE [LARGE SCALE GENOMIC DNA]</scope>
    <source>
        <strain evidence="5 6">74A</strain>
    </source>
</reference>
<dbReference type="PANTHER" id="PTHR46401:SF2">
    <property type="entry name" value="GLYCOSYLTRANSFERASE WBBK-RELATED"/>
    <property type="match status" value="1"/>
</dbReference>
<dbReference type="InterPro" id="IPR015393">
    <property type="entry name" value="DUF1972"/>
</dbReference>
<keyword evidence="2" id="KW-0812">Transmembrane</keyword>